<dbReference type="GO" id="GO:0008270">
    <property type="term" value="F:zinc ion binding"/>
    <property type="evidence" value="ECO:0007669"/>
    <property type="project" value="UniProtKB-KW"/>
</dbReference>
<evidence type="ECO:0000313" key="10">
    <source>
        <dbReference type="RefSeq" id="XP_039115120.1"/>
    </source>
</evidence>
<dbReference type="GeneID" id="120250377"/>
<name>A0AB40AJT4_DIOCR</name>
<feature type="compositionally biased region" description="Acidic residues" evidence="5">
    <location>
        <begin position="88"/>
        <end position="129"/>
    </location>
</feature>
<dbReference type="PANTHER" id="PTHR31717:SF60">
    <property type="entry name" value="B-BOX TYPE ZINC FINGER FAMILY PROTEIN"/>
    <property type="match status" value="1"/>
</dbReference>
<evidence type="ECO:0000313" key="8">
    <source>
        <dbReference type="RefSeq" id="XP_039115118.1"/>
    </source>
</evidence>
<dbReference type="PANTHER" id="PTHR31717">
    <property type="entry name" value="ZINC FINGER PROTEIN CONSTANS-LIKE 10"/>
    <property type="match status" value="1"/>
</dbReference>
<dbReference type="AlphaFoldDB" id="A0AB40AJT4"/>
<feature type="domain" description="B box-type" evidence="6">
    <location>
        <begin position="1"/>
        <end position="45"/>
    </location>
</feature>
<keyword evidence="2 4" id="KW-0863">Zinc-finger</keyword>
<evidence type="ECO:0000256" key="5">
    <source>
        <dbReference type="SAM" id="MobiDB-lite"/>
    </source>
</evidence>
<feature type="compositionally biased region" description="Polar residues" evidence="5">
    <location>
        <begin position="207"/>
        <end position="216"/>
    </location>
</feature>
<accession>A0AB40AJT4</accession>
<dbReference type="InterPro" id="IPR049808">
    <property type="entry name" value="CONSTANS-like_Bbox1"/>
</dbReference>
<dbReference type="RefSeq" id="XP_039115120.1">
    <property type="nucleotide sequence ID" value="XM_039259186.1"/>
</dbReference>
<dbReference type="CDD" id="cd19821">
    <property type="entry name" value="Bbox1_BBX-like"/>
    <property type="match status" value="1"/>
</dbReference>
<gene>
    <name evidence="8 9 10" type="primary">LOC120250377</name>
</gene>
<proteinExistence type="predicted"/>
<feature type="region of interest" description="Disordered" evidence="5">
    <location>
        <begin position="79"/>
        <end position="234"/>
    </location>
</feature>
<dbReference type="RefSeq" id="XP_039115118.1">
    <property type="nucleotide sequence ID" value="XM_039259184.1"/>
</dbReference>
<protein>
    <submittedName>
        <fullName evidence="8 9">Histone H3.v1 isoform X1</fullName>
    </submittedName>
</protein>
<organism evidence="7 9">
    <name type="scientific">Dioscorea cayennensis subsp. rotundata</name>
    <name type="common">White Guinea yam</name>
    <name type="synonym">Dioscorea rotundata</name>
    <dbReference type="NCBI Taxonomy" id="55577"/>
    <lineage>
        <taxon>Eukaryota</taxon>
        <taxon>Viridiplantae</taxon>
        <taxon>Streptophyta</taxon>
        <taxon>Embryophyta</taxon>
        <taxon>Tracheophyta</taxon>
        <taxon>Spermatophyta</taxon>
        <taxon>Magnoliopsida</taxon>
        <taxon>Liliopsida</taxon>
        <taxon>Dioscoreales</taxon>
        <taxon>Dioscoreaceae</taxon>
        <taxon>Dioscorea</taxon>
    </lineage>
</organism>
<reference evidence="8 9" key="1">
    <citation type="submission" date="2025-04" db="UniProtKB">
        <authorList>
            <consortium name="RefSeq"/>
        </authorList>
    </citation>
    <scope>IDENTIFICATION</scope>
</reference>
<dbReference type="Proteomes" id="UP001515500">
    <property type="component" value="Chromosome 19"/>
</dbReference>
<evidence type="ECO:0000256" key="2">
    <source>
        <dbReference type="ARBA" id="ARBA00022771"/>
    </source>
</evidence>
<evidence type="ECO:0000313" key="7">
    <source>
        <dbReference type="Proteomes" id="UP001515500"/>
    </source>
</evidence>
<dbReference type="SMART" id="SM00336">
    <property type="entry name" value="BBOX"/>
    <property type="match status" value="1"/>
</dbReference>
<evidence type="ECO:0000256" key="3">
    <source>
        <dbReference type="ARBA" id="ARBA00022833"/>
    </source>
</evidence>
<dbReference type="InterPro" id="IPR000315">
    <property type="entry name" value="Znf_B-box"/>
</dbReference>
<dbReference type="Pfam" id="PF00643">
    <property type="entry name" value="zf-B_box"/>
    <property type="match status" value="1"/>
</dbReference>
<keyword evidence="7" id="KW-1185">Reference proteome</keyword>
<evidence type="ECO:0000256" key="4">
    <source>
        <dbReference type="PROSITE-ProRule" id="PRU00024"/>
    </source>
</evidence>
<keyword evidence="1" id="KW-0479">Metal-binding</keyword>
<dbReference type="RefSeq" id="XP_039115119.1">
    <property type="nucleotide sequence ID" value="XM_039259185.1"/>
</dbReference>
<evidence type="ECO:0000259" key="6">
    <source>
        <dbReference type="PROSITE" id="PS50119"/>
    </source>
</evidence>
<dbReference type="PROSITE" id="PS50119">
    <property type="entry name" value="ZF_BBOX"/>
    <property type="match status" value="1"/>
</dbReference>
<evidence type="ECO:0000313" key="9">
    <source>
        <dbReference type="RefSeq" id="XP_039115119.1"/>
    </source>
</evidence>
<evidence type="ECO:0000256" key="1">
    <source>
        <dbReference type="ARBA" id="ARBA00022723"/>
    </source>
</evidence>
<sequence length="234" mass="25765">MKECELCEKAARMYCESDQASLCWECDARVHGANFLVARHTRSLLCRGCQEPTPWRASGARLGQTVSVCDRCTGIKQNGSDADRDAAVEDGGEGDNEEDEDEDDDDEEEEEEDDDDGEEEEEEEEEDGENQVVPGTMTPPPPPVASSSSSDECSTRIRNGILKRMRESTDLAPQDDLHSSSSHHQPRSSPDDEATSLRPSKDRKTAATITDGSPATTRHLLDLRSRRGSPSRPI</sequence>
<keyword evidence="3" id="KW-0862">Zinc</keyword>